<proteinExistence type="predicted"/>
<sequence>MSDGSGKVENWEGPARFIAYEGAAPFPLFSGRFDTRKAEREGAGKRSTCATTDAVCGPVTVVCVGADPYTDSTRSLRKDVRPTECVFYTFEYPGENILLDIISNFGSLSL</sequence>
<accession>A0AAV2NLA3</accession>
<dbReference type="AlphaFoldDB" id="A0AAV2NLA3"/>
<organism evidence="1 2">
    <name type="scientific">Lasius platythorax</name>
    <dbReference type="NCBI Taxonomy" id="488582"/>
    <lineage>
        <taxon>Eukaryota</taxon>
        <taxon>Metazoa</taxon>
        <taxon>Ecdysozoa</taxon>
        <taxon>Arthropoda</taxon>
        <taxon>Hexapoda</taxon>
        <taxon>Insecta</taxon>
        <taxon>Pterygota</taxon>
        <taxon>Neoptera</taxon>
        <taxon>Endopterygota</taxon>
        <taxon>Hymenoptera</taxon>
        <taxon>Apocrita</taxon>
        <taxon>Aculeata</taxon>
        <taxon>Formicoidea</taxon>
        <taxon>Formicidae</taxon>
        <taxon>Formicinae</taxon>
        <taxon>Lasius</taxon>
        <taxon>Lasius</taxon>
    </lineage>
</organism>
<dbReference type="EMBL" id="OZ034825">
    <property type="protein sequence ID" value="CAL1680247.1"/>
    <property type="molecule type" value="Genomic_DNA"/>
</dbReference>
<keyword evidence="2" id="KW-1185">Reference proteome</keyword>
<evidence type="ECO:0000313" key="2">
    <source>
        <dbReference type="Proteomes" id="UP001497644"/>
    </source>
</evidence>
<reference evidence="1" key="1">
    <citation type="submission" date="2024-04" db="EMBL/GenBank/DDBJ databases">
        <authorList>
            <consortium name="Molecular Ecology Group"/>
        </authorList>
    </citation>
    <scope>NUCLEOTIDE SEQUENCE</scope>
</reference>
<name>A0AAV2NLA3_9HYME</name>
<gene>
    <name evidence="1" type="ORF">LPLAT_LOCUS6305</name>
</gene>
<dbReference type="Proteomes" id="UP001497644">
    <property type="component" value="Chromosome 2"/>
</dbReference>
<evidence type="ECO:0000313" key="1">
    <source>
        <dbReference type="EMBL" id="CAL1680247.1"/>
    </source>
</evidence>
<protein>
    <submittedName>
        <fullName evidence="1">Uncharacterized protein</fullName>
    </submittedName>
</protein>